<gene>
    <name evidence="2" type="ORF">CCR75_003364</name>
</gene>
<protein>
    <submittedName>
        <fullName evidence="2">Uncharacterized protein</fullName>
    </submittedName>
</protein>
<name>A0A976FI72_BRELC</name>
<evidence type="ECO:0000256" key="1">
    <source>
        <dbReference type="SAM" id="MobiDB-lite"/>
    </source>
</evidence>
<reference evidence="2 3" key="1">
    <citation type="journal article" date="2021" name="Genome Biol.">
        <title>AFLAP: assembly-free linkage analysis pipeline using k-mers from genome sequencing data.</title>
        <authorList>
            <person name="Fletcher K."/>
            <person name="Zhang L."/>
            <person name="Gil J."/>
            <person name="Han R."/>
            <person name="Cavanaugh K."/>
            <person name="Michelmore R."/>
        </authorList>
    </citation>
    <scope>NUCLEOTIDE SEQUENCE [LARGE SCALE GENOMIC DNA]</scope>
    <source>
        <strain evidence="2 3">SF5</strain>
    </source>
</reference>
<organism evidence="2 3">
    <name type="scientific">Bremia lactucae</name>
    <name type="common">Lettuce downy mildew</name>
    <dbReference type="NCBI Taxonomy" id="4779"/>
    <lineage>
        <taxon>Eukaryota</taxon>
        <taxon>Sar</taxon>
        <taxon>Stramenopiles</taxon>
        <taxon>Oomycota</taxon>
        <taxon>Peronosporomycetes</taxon>
        <taxon>Peronosporales</taxon>
        <taxon>Peronosporaceae</taxon>
        <taxon>Bremia</taxon>
    </lineage>
</organism>
<feature type="region of interest" description="Disordered" evidence="1">
    <location>
        <begin position="1234"/>
        <end position="1279"/>
    </location>
</feature>
<dbReference type="EMBL" id="SHOA02000014">
    <property type="protein sequence ID" value="TDH67270.1"/>
    <property type="molecule type" value="Genomic_DNA"/>
</dbReference>
<dbReference type="Proteomes" id="UP000294530">
    <property type="component" value="Unassembled WGS sequence"/>
</dbReference>
<feature type="compositionally biased region" description="Polar residues" evidence="1">
    <location>
        <begin position="1264"/>
        <end position="1279"/>
    </location>
</feature>
<dbReference type="KEGG" id="blac:94347131"/>
<dbReference type="GeneID" id="94347131"/>
<keyword evidence="3" id="KW-1185">Reference proteome</keyword>
<evidence type="ECO:0000313" key="3">
    <source>
        <dbReference type="Proteomes" id="UP000294530"/>
    </source>
</evidence>
<proteinExistence type="predicted"/>
<feature type="compositionally biased region" description="Basic and acidic residues" evidence="1">
    <location>
        <begin position="1243"/>
        <end position="1255"/>
    </location>
</feature>
<comment type="caution">
    <text evidence="2">The sequence shown here is derived from an EMBL/GenBank/DDBJ whole genome shotgun (WGS) entry which is preliminary data.</text>
</comment>
<sequence>MEHGSVRELLHASATDADAVRQYLQLIESDELNGLLDGITPRDCSNKGKKKLDFVVQEEWLPLVHLLVHCETTRLRAASRIIQVLRQGSPSELESMQLLTEINLGYSKALDELHEIKHLKVQHLVKRRKLLEEIHVVLEIVSSFLEEVVRDAKPSTSKVLPQLLGLVPYFIGMSGELSDEIRISDKLAKLLELPWSCQTVPRLLDVLVENSALMSREGWQMLQENVERMVTTSPEIAGETMNSVIRECILVANVTNEYKWIDIARYLLTQLPVHLRQEAEFNLQMSFNQTPRIVTLVCQSIRCSKEFESSKVDRVEASSGVKDIEGGTLYLKADWRDLYLLLHSLQASKPILHHRILSSRVATEASVFAEIEELASWIVLREFKAFFHTAANDLLTKRGMETTKKHVFAQVELLLHFGGKQTYSREWKALLLMDIVFFWIEQCNSTKAVDKVRTLNFPLLLLFMQAIFETAPETRSEMLSSLFERSLLATQRKIAKIAISQIFSFQSGKLFPHLSAIQDWLTLQFQRSFDSARDFFLIASHLALIYKDLYNFLMVFLRKQLSTSNRLYQEFAVDIWCSWLENRLSFNEQQEEEIISALKTSVVACRNIQAWSYGRLQELFRLCDVSIQGPTISMRRSSWEEFYSFLSLEVSKFIVPTASAIINYDNKNDDAAEEDDDDGNVSQFHFSSLDVFYQQNASLDGAATTGLIFQKLLLCLIQFEKAVIRSKISSESLPIDVLNENDSDITQWLIDVVSNWKFLFLWICQDSDSLITQSPHEENCMKKVLWKLVARTYIGCGICNIAIEILLRDIGPTDERTESEINTEFDRETSDISVWSLLEVEFSLHRMLKILVSRYANKLGTSLAQEYIRAALSGLHRVLQFHRIKLLFAINKTFQETLSLDSSQLGRLNGMSYEAVLFLLDSCCKMNTDEESHGAQDSCDCKGDGLEAGQLLEILLGIYATVRGRVLLFTKPLQRDGSDSLTNGEYDERDKNKCSVQFSLYTESISANFPPLARHLVAPGKSVKTVVLLDTKEGEVMLGHICAAIGRILDVMIKTVSITAVHDQLGQVLIKIPWNRAPRALDYDSSNSFGRLSHYFFSDVQECIQRNQFTKLSVSCASLSIQLRDLAAEMANNNVVCRDSNILSSGAYDVLCDNVVYNLRLLRLLLNACLPTHLALHIQGFMVLSDKIEGIMQAIIIYSAKCTNTSARISTSFGQRELPIQNRKRRTETLVRRKRIRQNNTRDSLEQSMESKSESDFFDSSDSARPNKTSANSDLNANGVEANQSFSRDNDRVPHLQSPSSQSIAILAVLAVLEQSQTTMLSLMTLKNKNDGLGLFPSCQEALNYIRIHEFVIETIVKNREIVCENRKVPLKILHIIELSLRIGKASGMVQKGYKPELSLIADTTSYIYEHSVTSALTSRAWVDGVKDASQDSATKTKLSATLLKLDVFLLQVPSTVQIWLKEDTVCDEAKERLKALVAVVRKKLSPADEKSFQRGKGKSRQRLLGVVPLIKKRRKRLRSRHPIIDAFLNEEDGADAFADLEDFIE</sequence>
<accession>A0A976FI72</accession>
<evidence type="ECO:0000313" key="2">
    <source>
        <dbReference type="EMBL" id="TDH67270.1"/>
    </source>
</evidence>
<dbReference type="OrthoDB" id="162726at2759"/>
<dbReference type="RefSeq" id="XP_067816769.1">
    <property type="nucleotide sequence ID" value="XM_067961460.1"/>
</dbReference>